<comment type="caution">
    <text evidence="8">The sequence shown here is derived from an EMBL/GenBank/DDBJ whole genome shotgun (WGS) entry which is preliminary data.</text>
</comment>
<dbReference type="PANTHER" id="PTHR16172:SF37">
    <property type="entry name" value="RE36877P"/>
    <property type="match status" value="1"/>
</dbReference>
<evidence type="ECO:0000256" key="6">
    <source>
        <dbReference type="SAM" id="Phobius"/>
    </source>
</evidence>
<evidence type="ECO:0000256" key="1">
    <source>
        <dbReference type="ARBA" id="ARBA00004141"/>
    </source>
</evidence>
<keyword evidence="9" id="KW-1185">Reference proteome</keyword>
<dbReference type="SUPFAM" id="SSF103473">
    <property type="entry name" value="MFS general substrate transporter"/>
    <property type="match status" value="1"/>
</dbReference>
<reference evidence="8 9" key="1">
    <citation type="submission" date="2023-11" db="EMBL/GenBank/DDBJ databases">
        <title>Halocaridina rubra genome assembly.</title>
        <authorList>
            <person name="Smith C."/>
        </authorList>
    </citation>
    <scope>NUCLEOTIDE SEQUENCE [LARGE SCALE GENOMIC DNA]</scope>
    <source>
        <strain evidence="8">EP-1</strain>
        <tissue evidence="8">Whole</tissue>
    </source>
</reference>
<accession>A0AAN8XH55</accession>
<evidence type="ECO:0000256" key="2">
    <source>
        <dbReference type="ARBA" id="ARBA00005241"/>
    </source>
</evidence>
<evidence type="ECO:0000256" key="4">
    <source>
        <dbReference type="ARBA" id="ARBA00022989"/>
    </source>
</evidence>
<sequence>MKINRRLLPLKIHYFFFLGCMSPILPFLVVVALDLGIPVALQGTLGATCLLTTVVAKPIIAALADTFPKYRKAIFLSMLTAMVGAYCSIWFIPAMRGLPLLKGQLVRPVVMPENFTKEGLHSNSSSSEDYDSQPYFVSHHKGSCYIAVAWDCVASCSDPYMCLGANETYTKFNVRRISDKNVVNSVLEDTASFVSDDSIDDVIMSNGSVEPVMRNASEQLSYSNPSEHIYKLEDVNVSWEFMHQYISLECERAEWSGENCQAVWHYWEFWIYICLLLIGQISFNTGNSVTDAIAVDSIGEDQGSYGIQRAWGTVGWGLMGPISGLLIDLWSGSSVTKDHTPAFLICFILGTLDIITCASSLK</sequence>
<name>A0AAN8XH55_HALRR</name>
<dbReference type="EMBL" id="JAXCGZ010002196">
    <property type="protein sequence ID" value="KAK7084222.1"/>
    <property type="molecule type" value="Genomic_DNA"/>
</dbReference>
<organism evidence="8 9">
    <name type="scientific">Halocaridina rubra</name>
    <name type="common">Hawaiian red shrimp</name>
    <dbReference type="NCBI Taxonomy" id="373956"/>
    <lineage>
        <taxon>Eukaryota</taxon>
        <taxon>Metazoa</taxon>
        <taxon>Ecdysozoa</taxon>
        <taxon>Arthropoda</taxon>
        <taxon>Crustacea</taxon>
        <taxon>Multicrustacea</taxon>
        <taxon>Malacostraca</taxon>
        <taxon>Eumalacostraca</taxon>
        <taxon>Eucarida</taxon>
        <taxon>Decapoda</taxon>
        <taxon>Pleocyemata</taxon>
        <taxon>Caridea</taxon>
        <taxon>Atyoidea</taxon>
        <taxon>Atyidae</taxon>
        <taxon>Halocaridina</taxon>
    </lineage>
</organism>
<dbReference type="PANTHER" id="PTHR16172">
    <property type="entry name" value="MAJOR FACILITATOR SUPERFAMILY DOMAIN-CONTAINING PROTEIN 6-LIKE"/>
    <property type="match status" value="1"/>
</dbReference>
<keyword evidence="5 6" id="KW-0472">Membrane</keyword>
<comment type="subcellular location">
    <subcellularLocation>
        <location evidence="1">Membrane</location>
        <topology evidence="1">Multi-pass membrane protein</topology>
    </subcellularLocation>
</comment>
<feature type="transmembrane region" description="Helical" evidence="6">
    <location>
        <begin position="73"/>
        <end position="92"/>
    </location>
</feature>
<dbReference type="Proteomes" id="UP001381693">
    <property type="component" value="Unassembled WGS sequence"/>
</dbReference>
<dbReference type="InterPro" id="IPR036259">
    <property type="entry name" value="MFS_trans_sf"/>
</dbReference>
<keyword evidence="3 6" id="KW-0812">Transmembrane</keyword>
<evidence type="ECO:0000259" key="7">
    <source>
        <dbReference type="Pfam" id="PF12832"/>
    </source>
</evidence>
<dbReference type="Pfam" id="PF12832">
    <property type="entry name" value="MFS_1_like"/>
    <property type="match status" value="1"/>
</dbReference>
<dbReference type="GO" id="GO:0016020">
    <property type="term" value="C:membrane"/>
    <property type="evidence" value="ECO:0007669"/>
    <property type="project" value="UniProtKB-SubCell"/>
</dbReference>
<feature type="transmembrane region" description="Helical" evidence="6">
    <location>
        <begin position="39"/>
        <end position="61"/>
    </location>
</feature>
<comment type="similarity">
    <text evidence="2">Belongs to the major facilitator superfamily. MFSD6 family.</text>
</comment>
<feature type="transmembrane region" description="Helical" evidence="6">
    <location>
        <begin position="12"/>
        <end position="33"/>
    </location>
</feature>
<evidence type="ECO:0000256" key="3">
    <source>
        <dbReference type="ARBA" id="ARBA00022692"/>
    </source>
</evidence>
<feature type="non-terminal residue" evidence="8">
    <location>
        <position position="362"/>
    </location>
</feature>
<feature type="domain" description="Major facilitator superfamily associated" evidence="7">
    <location>
        <begin position="8"/>
        <end position="349"/>
    </location>
</feature>
<dbReference type="Gene3D" id="1.20.1250.20">
    <property type="entry name" value="MFS general substrate transporter like domains"/>
    <property type="match status" value="2"/>
</dbReference>
<gene>
    <name evidence="8" type="ORF">SK128_016343</name>
</gene>
<evidence type="ECO:0000313" key="9">
    <source>
        <dbReference type="Proteomes" id="UP001381693"/>
    </source>
</evidence>
<evidence type="ECO:0000313" key="8">
    <source>
        <dbReference type="EMBL" id="KAK7084222.1"/>
    </source>
</evidence>
<dbReference type="AlphaFoldDB" id="A0AAN8XH55"/>
<evidence type="ECO:0000256" key="5">
    <source>
        <dbReference type="ARBA" id="ARBA00023136"/>
    </source>
</evidence>
<dbReference type="InterPro" id="IPR051717">
    <property type="entry name" value="MFS_MFSD6"/>
</dbReference>
<keyword evidence="4 6" id="KW-1133">Transmembrane helix</keyword>
<proteinExistence type="inferred from homology"/>
<dbReference type="InterPro" id="IPR024989">
    <property type="entry name" value="MFS_assoc_dom"/>
</dbReference>
<protein>
    <recommendedName>
        <fullName evidence="7">Major facilitator superfamily associated domain-containing protein</fullName>
    </recommendedName>
</protein>